<evidence type="ECO:0000256" key="6">
    <source>
        <dbReference type="ARBA" id="ARBA00023170"/>
    </source>
</evidence>
<evidence type="ECO:0000256" key="4">
    <source>
        <dbReference type="ARBA" id="ARBA00022989"/>
    </source>
</evidence>
<dbReference type="GO" id="GO:0030368">
    <property type="term" value="F:interleukin-17 receptor activity"/>
    <property type="evidence" value="ECO:0007669"/>
    <property type="project" value="InterPro"/>
</dbReference>
<keyword evidence="6" id="KW-0675">Receptor</keyword>
<comment type="subcellular location">
    <subcellularLocation>
        <location evidence="1">Membrane</location>
        <topology evidence="1">Single-pass type I membrane protein</topology>
    </subcellularLocation>
</comment>
<feature type="chain" id="PRO_5020820537" description="SEFIR domain-containing protein" evidence="10">
    <location>
        <begin position="30"/>
        <end position="644"/>
    </location>
</feature>
<keyword evidence="2 9" id="KW-0812">Transmembrane</keyword>
<keyword evidence="13" id="KW-1185">Reference proteome</keyword>
<evidence type="ECO:0000256" key="1">
    <source>
        <dbReference type="ARBA" id="ARBA00004479"/>
    </source>
</evidence>
<proteinExistence type="predicted"/>
<feature type="region of interest" description="Disordered" evidence="8">
    <location>
        <begin position="609"/>
        <end position="644"/>
    </location>
</feature>
<dbReference type="InterPro" id="IPR013568">
    <property type="entry name" value="SEFIR_dom"/>
</dbReference>
<evidence type="ECO:0000256" key="2">
    <source>
        <dbReference type="ARBA" id="ARBA00022692"/>
    </source>
</evidence>
<keyword evidence="3 10" id="KW-0732">Signal</keyword>
<evidence type="ECO:0000256" key="8">
    <source>
        <dbReference type="SAM" id="MobiDB-lite"/>
    </source>
</evidence>
<dbReference type="EMBL" id="AZBU02000001">
    <property type="protein sequence ID" value="TMS35653.1"/>
    <property type="molecule type" value="Genomic_DNA"/>
</dbReference>
<dbReference type="STRING" id="34508.A0A4V6I7V8"/>
<reference evidence="12 13" key="1">
    <citation type="journal article" date="2015" name="Genome Biol.">
        <title>Comparative genomics of Steinernema reveals deeply conserved gene regulatory networks.</title>
        <authorList>
            <person name="Dillman A.R."/>
            <person name="Macchietto M."/>
            <person name="Porter C.F."/>
            <person name="Rogers A."/>
            <person name="Williams B."/>
            <person name="Antoshechkin I."/>
            <person name="Lee M.M."/>
            <person name="Goodwin Z."/>
            <person name="Lu X."/>
            <person name="Lewis E.E."/>
            <person name="Goodrich-Blair H."/>
            <person name="Stock S.P."/>
            <person name="Adams B.J."/>
            <person name="Sternberg P.W."/>
            <person name="Mortazavi A."/>
        </authorList>
    </citation>
    <scope>NUCLEOTIDE SEQUENCE [LARGE SCALE GENOMIC DNA]</scope>
    <source>
        <strain evidence="12 13">ALL</strain>
    </source>
</reference>
<keyword evidence="4 9" id="KW-1133">Transmembrane helix</keyword>
<dbReference type="InterPro" id="IPR039465">
    <property type="entry name" value="IL-17_rcpt-like"/>
</dbReference>
<evidence type="ECO:0000256" key="10">
    <source>
        <dbReference type="SAM" id="SignalP"/>
    </source>
</evidence>
<gene>
    <name evidence="12" type="ORF">L596_003012</name>
</gene>
<sequence length="644" mass="73649">MRLEHRRELNLGSIGPWALLLLQFVVCDACTEDVQLRHVNNSSITPKHYIESDTKKCSDNYPDVTRTCRADELDVSVRSEAVLPEAGVNTLPYVVLNVSTVVHSDASAVFLRLQCVHAADKADDYCHNHQVQIEKWGRMIWPCRSLNLLEPEVTEVPYRFAYTCFRMFRLSHYAINITLSPQMCSSLFYFTIPEENQVHPKIAKFYDQKNISWAPLVVVDTNPSDGVWIRYTEHQSIRHNDVNVTIYKQTSATSLQFAHTQLVKKPNTGFKWKDVSKGTYHVYVYVNRQDCDFSCEDHVQKSRCTPCAHTHVNFTIPENKYSSEKLDELLIKEATRHLVFSLTGVVILVALVLVSIVIYFRIIRPRRLARLPPQNVELQYRPTVLIIYSDDCNEHSNVVLKLCEALQDYGKACVNLDQLDLIDPKLQPRTWLFRTMADVDFVLFLFSESSPRVLAKEVMQPKRHYPDMFCLAVDVMFSDVHQNNNWNKYIFARMSYSDASSIPPHLTSFPAKRVVLPDEFGKLVDDLHRVAEHTTVDHNADLRKLKLAICSFENFNHLQAGWLNERFVSLENENTALLSADLGFKPPEELPTTEEQIALAGIFGLQVPQEENEDLAPSDSGLSTHPTFDVMGSPDDYDSSSTTS</sequence>
<evidence type="ECO:0000313" key="13">
    <source>
        <dbReference type="Proteomes" id="UP000298663"/>
    </source>
</evidence>
<dbReference type="GO" id="GO:0016020">
    <property type="term" value="C:membrane"/>
    <property type="evidence" value="ECO:0007669"/>
    <property type="project" value="UniProtKB-SubCell"/>
</dbReference>
<keyword evidence="5 9" id="KW-0472">Membrane</keyword>
<dbReference type="PROSITE" id="PS51534">
    <property type="entry name" value="SEFIR"/>
    <property type="match status" value="1"/>
</dbReference>
<feature type="transmembrane region" description="Helical" evidence="9">
    <location>
        <begin position="338"/>
        <end position="360"/>
    </location>
</feature>
<dbReference type="Pfam" id="PF08357">
    <property type="entry name" value="SEFIR"/>
    <property type="match status" value="1"/>
</dbReference>
<organism evidence="12 13">
    <name type="scientific">Steinernema carpocapsae</name>
    <name type="common">Entomopathogenic nematode</name>
    <dbReference type="NCBI Taxonomy" id="34508"/>
    <lineage>
        <taxon>Eukaryota</taxon>
        <taxon>Metazoa</taxon>
        <taxon>Ecdysozoa</taxon>
        <taxon>Nematoda</taxon>
        <taxon>Chromadorea</taxon>
        <taxon>Rhabditida</taxon>
        <taxon>Tylenchina</taxon>
        <taxon>Panagrolaimomorpha</taxon>
        <taxon>Strongyloidoidea</taxon>
        <taxon>Steinernematidae</taxon>
        <taxon>Steinernema</taxon>
    </lineage>
</organism>
<feature type="domain" description="SEFIR" evidence="11">
    <location>
        <begin position="381"/>
        <end position="525"/>
    </location>
</feature>
<protein>
    <recommendedName>
        <fullName evidence="11">SEFIR domain-containing protein</fullName>
    </recommendedName>
</protein>
<dbReference type="Proteomes" id="UP000298663">
    <property type="component" value="Unassembled WGS sequence"/>
</dbReference>
<comment type="caution">
    <text evidence="12">The sequence shown here is derived from an EMBL/GenBank/DDBJ whole genome shotgun (WGS) entry which is preliminary data.</text>
</comment>
<evidence type="ECO:0000256" key="3">
    <source>
        <dbReference type="ARBA" id="ARBA00022729"/>
    </source>
</evidence>
<accession>A0A4V6I7V8</accession>
<feature type="signal peptide" evidence="10">
    <location>
        <begin position="1"/>
        <end position="29"/>
    </location>
</feature>
<evidence type="ECO:0000256" key="9">
    <source>
        <dbReference type="SAM" id="Phobius"/>
    </source>
</evidence>
<evidence type="ECO:0000256" key="7">
    <source>
        <dbReference type="ARBA" id="ARBA00023180"/>
    </source>
</evidence>
<dbReference type="Gene3D" id="3.40.50.11530">
    <property type="match status" value="1"/>
</dbReference>
<keyword evidence="7" id="KW-0325">Glycoprotein</keyword>
<evidence type="ECO:0000259" key="11">
    <source>
        <dbReference type="PROSITE" id="PS51534"/>
    </source>
</evidence>
<dbReference type="OrthoDB" id="5855369at2759"/>
<reference evidence="12 13" key="2">
    <citation type="journal article" date="2019" name="G3 (Bethesda)">
        <title>Hybrid Assembly of the Genome of the Entomopathogenic Nematode Steinernema carpocapsae Identifies the X-Chromosome.</title>
        <authorList>
            <person name="Serra L."/>
            <person name="Macchietto M."/>
            <person name="Macias-Munoz A."/>
            <person name="McGill C.J."/>
            <person name="Rodriguez I.M."/>
            <person name="Rodriguez B."/>
            <person name="Murad R."/>
            <person name="Mortazavi A."/>
        </authorList>
    </citation>
    <scope>NUCLEOTIDE SEQUENCE [LARGE SCALE GENOMIC DNA]</scope>
    <source>
        <strain evidence="12 13">ALL</strain>
    </source>
</reference>
<dbReference type="PANTHER" id="PTHR15583:SF7">
    <property type="entry name" value="INTERLEUKIN CYTOKINE RECEPTOR-RELATED PROTEIN 2"/>
    <property type="match status" value="1"/>
</dbReference>
<dbReference type="AlphaFoldDB" id="A0A4V6I7V8"/>
<name>A0A4V6I7V8_STECR</name>
<evidence type="ECO:0000313" key="12">
    <source>
        <dbReference type="EMBL" id="TMS35653.1"/>
    </source>
</evidence>
<dbReference type="PANTHER" id="PTHR15583">
    <property type="entry name" value="INTERLEUKIN-17 RECEPTOR"/>
    <property type="match status" value="1"/>
</dbReference>
<evidence type="ECO:0000256" key="5">
    <source>
        <dbReference type="ARBA" id="ARBA00023136"/>
    </source>
</evidence>